<feature type="domain" description="AttH" evidence="1">
    <location>
        <begin position="195"/>
        <end position="271"/>
    </location>
</feature>
<evidence type="ECO:0000259" key="1">
    <source>
        <dbReference type="Pfam" id="PF07143"/>
    </source>
</evidence>
<dbReference type="Pfam" id="PF17186">
    <property type="entry name" value="Lipocalin_9"/>
    <property type="match status" value="1"/>
</dbReference>
<dbReference type="Pfam" id="PF07143">
    <property type="entry name" value="CrtC"/>
    <property type="match status" value="2"/>
</dbReference>
<name>A0A1L6FF87_9RHOO</name>
<dbReference type="InterPro" id="IPR023374">
    <property type="entry name" value="AttH-like_dom_sf"/>
</dbReference>
<proteinExistence type="predicted"/>
<dbReference type="PANTHER" id="PTHR38591">
    <property type="entry name" value="HYDROLASE"/>
    <property type="match status" value="1"/>
</dbReference>
<evidence type="ECO:0000313" key="3">
    <source>
        <dbReference type="Proteomes" id="UP000185739"/>
    </source>
</evidence>
<organism evidence="2 3">
    <name type="scientific">Thauera chlorobenzoica</name>
    <dbReference type="NCBI Taxonomy" id="96773"/>
    <lineage>
        <taxon>Bacteria</taxon>
        <taxon>Pseudomonadati</taxon>
        <taxon>Pseudomonadota</taxon>
        <taxon>Betaproteobacteria</taxon>
        <taxon>Rhodocyclales</taxon>
        <taxon>Zoogloeaceae</taxon>
        <taxon>Thauera</taxon>
    </lineage>
</organism>
<dbReference type="Gene3D" id="2.40.370.10">
    <property type="entry name" value="AttH-like domain"/>
    <property type="match status" value="2"/>
</dbReference>
<dbReference type="EMBL" id="CP018839">
    <property type="protein sequence ID" value="APR05562.1"/>
    <property type="molecule type" value="Genomic_DNA"/>
</dbReference>
<accession>A0A1L6FF87</accession>
<keyword evidence="3" id="KW-1185">Reference proteome</keyword>
<dbReference type="SUPFAM" id="SSF159245">
    <property type="entry name" value="AttH-like"/>
    <property type="match status" value="1"/>
</dbReference>
<dbReference type="PANTHER" id="PTHR38591:SF1">
    <property type="entry name" value="BLL1000 PROTEIN"/>
    <property type="match status" value="1"/>
</dbReference>
<sequence>MMKRLLRILPGASSVLLWIVLWALAPGAARAEAAQAAPAAAYPAVVRGGALSFPHDFGAHPEYRTEWWYITGWLRDAAGTERGFQLTFFRVRTRIGEDNPSRFAPRQLILAHAAVADPASGRLRHAERAARAYPGLVEAREGHTGVQLDDWFLSVAGAGQGVDAAAARKGAAIDPGDAADAPPPGQQAGPGWPTVYRSRISAEDFAFELEFAAARAPVANGEHGFSQKAPDPRNASYYYSRPQLAVRGSLRLDGAAFAVSGHAWLDHEWSSEILPAGARGWDWIGINLHDGGALMAFQMRDHAGGALWHAGTETGAGGERRTFAPGALRFTPLRRWRSPRTGTEYPVEWALDLDDGRRLLLRPLMDDQELDSQASTGAIYWEGAVRLYQVEAQGVEVEIGEGYLEMTGYAERLGM</sequence>
<gene>
    <name evidence="2" type="ORF">Tchl_2739</name>
</gene>
<evidence type="ECO:0000313" key="2">
    <source>
        <dbReference type="EMBL" id="APR05562.1"/>
    </source>
</evidence>
<protein>
    <submittedName>
        <fullName evidence="2">Putative hydroxyneurosporene synthase, CrtC-like</fullName>
    </submittedName>
</protein>
<dbReference type="KEGG" id="tcl:Tchl_2739"/>
<dbReference type="STRING" id="96773.Tchl_2739"/>
<dbReference type="AlphaFoldDB" id="A0A1L6FF87"/>
<reference evidence="2 3" key="1">
    <citation type="submission" date="2016-12" db="EMBL/GenBank/DDBJ databases">
        <title>Complete genome sequence of Thauera chlorobenzoica, a Betaproteobacterium degrading haloaromatics anaerobically to CO2 and halides.</title>
        <authorList>
            <person name="Goris T."/>
            <person name="Mergelsberg M."/>
            <person name="Boll M."/>
        </authorList>
    </citation>
    <scope>NUCLEOTIDE SEQUENCE [LARGE SCALE GENOMIC DNA]</scope>
    <source>
        <strain evidence="2 3">3CB1</strain>
    </source>
</reference>
<dbReference type="InterPro" id="IPR010791">
    <property type="entry name" value="AttH_dom"/>
</dbReference>
<feature type="domain" description="AttH" evidence="1">
    <location>
        <begin position="65"/>
        <end position="174"/>
    </location>
</feature>
<dbReference type="Proteomes" id="UP000185739">
    <property type="component" value="Chromosome"/>
</dbReference>